<evidence type="ECO:0000313" key="4">
    <source>
        <dbReference type="Proteomes" id="UP000193642"/>
    </source>
</evidence>
<evidence type="ECO:0000256" key="2">
    <source>
        <dbReference type="ARBA" id="ARBA00022737"/>
    </source>
</evidence>
<dbReference type="OrthoDB" id="676979at2759"/>
<evidence type="ECO:0000256" key="1">
    <source>
        <dbReference type="ARBA" id="ARBA00022614"/>
    </source>
</evidence>
<keyword evidence="1" id="KW-0433">Leucine-rich repeat</keyword>
<dbReference type="SMART" id="SM00369">
    <property type="entry name" value="LRR_TYP"/>
    <property type="match status" value="2"/>
</dbReference>
<name>A0A1Y2CLE4_9FUNG</name>
<comment type="caution">
    <text evidence="3">The sequence shown here is derived from an EMBL/GenBank/DDBJ whole genome shotgun (WGS) entry which is preliminary data.</text>
</comment>
<dbReference type="InterPro" id="IPR052941">
    <property type="entry name" value="StomDev_PlantInt_Reg"/>
</dbReference>
<dbReference type="PANTHER" id="PTHR48004">
    <property type="entry name" value="OS01G0149700 PROTEIN"/>
    <property type="match status" value="1"/>
</dbReference>
<dbReference type="InterPro" id="IPR032675">
    <property type="entry name" value="LRR_dom_sf"/>
</dbReference>
<dbReference type="Proteomes" id="UP000193642">
    <property type="component" value="Unassembled WGS sequence"/>
</dbReference>
<evidence type="ECO:0000313" key="3">
    <source>
        <dbReference type="EMBL" id="ORY47839.1"/>
    </source>
</evidence>
<dbReference type="InterPro" id="IPR001611">
    <property type="entry name" value="Leu-rich_rpt"/>
</dbReference>
<protein>
    <submittedName>
        <fullName evidence="3">L domain-like protein</fullName>
    </submittedName>
</protein>
<dbReference type="EMBL" id="MCGO01000013">
    <property type="protein sequence ID" value="ORY47839.1"/>
    <property type="molecule type" value="Genomic_DNA"/>
</dbReference>
<dbReference type="AlphaFoldDB" id="A0A1Y2CLE4"/>
<keyword evidence="4" id="KW-1185">Reference proteome</keyword>
<organism evidence="3 4">
    <name type="scientific">Rhizoclosmatium globosum</name>
    <dbReference type="NCBI Taxonomy" id="329046"/>
    <lineage>
        <taxon>Eukaryota</taxon>
        <taxon>Fungi</taxon>
        <taxon>Fungi incertae sedis</taxon>
        <taxon>Chytridiomycota</taxon>
        <taxon>Chytridiomycota incertae sedis</taxon>
        <taxon>Chytridiomycetes</taxon>
        <taxon>Chytridiales</taxon>
        <taxon>Chytriomycetaceae</taxon>
        <taxon>Rhizoclosmatium</taxon>
    </lineage>
</organism>
<keyword evidence="2" id="KW-0677">Repeat</keyword>
<accession>A0A1Y2CLE4</accession>
<gene>
    <name evidence="3" type="ORF">BCR33DRAFT_714891</name>
</gene>
<dbReference type="PANTHER" id="PTHR48004:SF59">
    <property type="entry name" value="LEUCINE-RICH REPEAT-CONTAINING N-TERMINAL PLANT-TYPE DOMAIN-CONTAINING PROTEIN"/>
    <property type="match status" value="1"/>
</dbReference>
<dbReference type="Pfam" id="PF00560">
    <property type="entry name" value="LRR_1"/>
    <property type="match status" value="1"/>
</dbReference>
<dbReference type="PROSITE" id="PS51450">
    <property type="entry name" value="LRR"/>
    <property type="match status" value="1"/>
</dbReference>
<sequence>MDTQPSIQEPSLTDLYRLLLQLSTDVAALKTNHQTELAASYESQIQHQNAQMAQNHSQLLQQLEKLSNPTKKHTPDSLAFPLIWRLRGLSRGFRDLISSNEFAKLNLIELIDDDVTYMYAPTPYQSLYAQIQLSHLRSVNWSDTFGIPLHIPISWLPALRNLVELIIFGSGLISVIPHEIGLLTSLERLLLPNNSLSGPIPPSIGNLKLLRELDLSHNQLTGTIPDELRSLENIRILSLHNNDDLFGHLHAFSTLKLIEKLCVFAASTIGPIPADFGGLVNLKYLALGLFENPAVDTIIPPELGQLTQLVDLDLSCSSLVGSIPRELGALVNLERLDLHNNWLVGEVPIELLRLPRLRSCHLEEK</sequence>
<dbReference type="InterPro" id="IPR003591">
    <property type="entry name" value="Leu-rich_rpt_typical-subtyp"/>
</dbReference>
<dbReference type="PRINTS" id="PR00019">
    <property type="entry name" value="LEURICHRPT"/>
</dbReference>
<dbReference type="FunFam" id="3.80.10.10:FF:000041">
    <property type="entry name" value="LRR receptor-like serine/threonine-protein kinase ERECTA"/>
    <property type="match status" value="1"/>
</dbReference>
<dbReference type="Pfam" id="PF13855">
    <property type="entry name" value="LRR_8"/>
    <property type="match status" value="1"/>
</dbReference>
<proteinExistence type="predicted"/>
<dbReference type="SUPFAM" id="SSF52058">
    <property type="entry name" value="L domain-like"/>
    <property type="match status" value="1"/>
</dbReference>
<dbReference type="Gene3D" id="3.80.10.10">
    <property type="entry name" value="Ribonuclease Inhibitor"/>
    <property type="match status" value="2"/>
</dbReference>
<reference evidence="3 4" key="1">
    <citation type="submission" date="2016-07" db="EMBL/GenBank/DDBJ databases">
        <title>Pervasive Adenine N6-methylation of Active Genes in Fungi.</title>
        <authorList>
            <consortium name="DOE Joint Genome Institute"/>
            <person name="Mondo S.J."/>
            <person name="Dannebaum R.O."/>
            <person name="Kuo R.C."/>
            <person name="Labutti K."/>
            <person name="Haridas S."/>
            <person name="Kuo A."/>
            <person name="Salamov A."/>
            <person name="Ahrendt S.R."/>
            <person name="Lipzen A."/>
            <person name="Sullivan W."/>
            <person name="Andreopoulos W.B."/>
            <person name="Clum A."/>
            <person name="Lindquist E."/>
            <person name="Daum C."/>
            <person name="Ramamoorthy G.K."/>
            <person name="Gryganskyi A."/>
            <person name="Culley D."/>
            <person name="Magnuson J.K."/>
            <person name="James T.Y."/>
            <person name="O'Malley M.A."/>
            <person name="Stajich J.E."/>
            <person name="Spatafora J.W."/>
            <person name="Visel A."/>
            <person name="Grigoriev I.V."/>
        </authorList>
    </citation>
    <scope>NUCLEOTIDE SEQUENCE [LARGE SCALE GENOMIC DNA]</scope>
    <source>
        <strain evidence="3 4">JEL800</strain>
    </source>
</reference>